<dbReference type="OrthoDB" id="7478851at2759"/>
<sequence length="131" mass="13923">MGATAFSGMACGRGFRIEKMIYIVCVVAVGETGGGLSLSQADPVHCRYGRVLLLIQPGGWRSAFPTAHTRAGGGAGPLPTYLLRRAGRERCGNVWTYNLLYRRPPRGALTFNETGRGSRSAPSLSPNPGSL</sequence>
<organism evidence="2 3">
    <name type="scientific">Brenthis ino</name>
    <name type="common">lesser marbled fritillary</name>
    <dbReference type="NCBI Taxonomy" id="405034"/>
    <lineage>
        <taxon>Eukaryota</taxon>
        <taxon>Metazoa</taxon>
        <taxon>Ecdysozoa</taxon>
        <taxon>Arthropoda</taxon>
        <taxon>Hexapoda</taxon>
        <taxon>Insecta</taxon>
        <taxon>Pterygota</taxon>
        <taxon>Neoptera</taxon>
        <taxon>Endopterygota</taxon>
        <taxon>Lepidoptera</taxon>
        <taxon>Glossata</taxon>
        <taxon>Ditrysia</taxon>
        <taxon>Papilionoidea</taxon>
        <taxon>Nymphalidae</taxon>
        <taxon>Heliconiinae</taxon>
        <taxon>Argynnini</taxon>
        <taxon>Brenthis</taxon>
    </lineage>
</organism>
<feature type="non-terminal residue" evidence="2">
    <location>
        <position position="131"/>
    </location>
</feature>
<accession>A0A8J9VNK5</accession>
<dbReference type="EMBL" id="OV170225">
    <property type="protein sequence ID" value="CAH0725843.1"/>
    <property type="molecule type" value="Genomic_DNA"/>
</dbReference>
<dbReference type="AlphaFoldDB" id="A0A8J9VNK5"/>
<feature type="compositionally biased region" description="Polar residues" evidence="1">
    <location>
        <begin position="111"/>
        <end position="131"/>
    </location>
</feature>
<protein>
    <submittedName>
        <fullName evidence="2">Uncharacterized protein</fullName>
    </submittedName>
</protein>
<gene>
    <name evidence="2" type="ORF">BINO364_LOCUS11383</name>
</gene>
<feature type="region of interest" description="Disordered" evidence="1">
    <location>
        <begin position="110"/>
        <end position="131"/>
    </location>
</feature>
<dbReference type="Proteomes" id="UP000838878">
    <property type="component" value="Chromosome 5"/>
</dbReference>
<keyword evidence="3" id="KW-1185">Reference proteome</keyword>
<evidence type="ECO:0000313" key="3">
    <source>
        <dbReference type="Proteomes" id="UP000838878"/>
    </source>
</evidence>
<proteinExistence type="predicted"/>
<name>A0A8J9VNK5_9NEOP</name>
<evidence type="ECO:0000256" key="1">
    <source>
        <dbReference type="SAM" id="MobiDB-lite"/>
    </source>
</evidence>
<evidence type="ECO:0000313" key="2">
    <source>
        <dbReference type="EMBL" id="CAH0725843.1"/>
    </source>
</evidence>
<reference evidence="2" key="1">
    <citation type="submission" date="2021-12" db="EMBL/GenBank/DDBJ databases">
        <authorList>
            <person name="Martin H S."/>
        </authorList>
    </citation>
    <scope>NUCLEOTIDE SEQUENCE</scope>
</reference>